<organism evidence="1 2">
    <name type="scientific">Candidatus Vidania fulgoroideorum</name>
    <dbReference type="NCBI Taxonomy" id="881286"/>
    <lineage>
        <taxon>Bacteria</taxon>
        <taxon>Pseudomonadati</taxon>
        <taxon>Pseudomonadota</taxon>
        <taxon>Betaproteobacteria</taxon>
        <taxon>Candidatus Vidania</taxon>
    </lineage>
</organism>
<name>A0A974X7H6_9PROT</name>
<dbReference type="InterPro" id="IPR023674">
    <property type="entry name" value="Ribosomal_uL1-like"/>
</dbReference>
<evidence type="ECO:0000313" key="2">
    <source>
        <dbReference type="Proteomes" id="UP000663347"/>
    </source>
</evidence>
<dbReference type="AlphaFoldDB" id="A0A974X7H6"/>
<sequence length="202" mass="23524">MQFNDAIKIIFSKKFNFKESIDLSILLDLSKKVYLTKKINFPFSISNKRLAFINGGDLLERSPNIRVYSSKSFDSDCIIRKKILKRFDFLFFNSCSYKKFRIKHNFVGLKYFKKRIIVLDKPLSDTLYNEFITGKRTSISISNNIPINIKIGNIDTPIYQLSSNFNYIVDYIKKLIPSLGIKLVSFKVYISTTQSNHSINIL</sequence>
<accession>A0A974X7H6</accession>
<evidence type="ECO:0000313" key="1">
    <source>
        <dbReference type="EMBL" id="QSW37980.1"/>
    </source>
</evidence>
<dbReference type="SUPFAM" id="SSF56808">
    <property type="entry name" value="Ribosomal protein L1"/>
    <property type="match status" value="1"/>
</dbReference>
<dbReference type="EMBL" id="CP071412">
    <property type="protein sequence ID" value="QSW37980.1"/>
    <property type="molecule type" value="Genomic_DNA"/>
</dbReference>
<reference evidence="1" key="2">
    <citation type="submission" date="2021-03" db="EMBL/GenBank/DDBJ databases">
        <title>Alternative transmission patterns in independently acquired nutritional co-symbionts of Dictyopharidae planthoppers.</title>
        <authorList>
            <person name="Michalik A."/>
            <person name="Lukasik P."/>
        </authorList>
    </citation>
    <scope>NUCLEOTIDE SEQUENCE</scope>
    <source>
        <strain evidence="1">RANSCY</strain>
    </source>
</reference>
<proteinExistence type="predicted"/>
<dbReference type="Proteomes" id="UP000663347">
    <property type="component" value="Chromosome"/>
</dbReference>
<protein>
    <submittedName>
        <fullName evidence="1">Uncharacterized protein</fullName>
    </submittedName>
</protein>
<reference evidence="1" key="1">
    <citation type="submission" date="2021-02" db="EMBL/GenBank/DDBJ databases">
        <authorList>
            <person name="Franco D."/>
        </authorList>
    </citation>
    <scope>NUCLEOTIDE SEQUENCE</scope>
    <source>
        <strain evidence="1">RANSCY</strain>
    </source>
</reference>
<gene>
    <name evidence="1" type="ORF">JSR06_00015</name>
</gene>